<dbReference type="GO" id="GO:0003755">
    <property type="term" value="F:peptidyl-prolyl cis-trans isomerase activity"/>
    <property type="evidence" value="ECO:0007669"/>
    <property type="project" value="UniProtKB-KW"/>
</dbReference>
<dbReference type="RefSeq" id="WP_147166576.1">
    <property type="nucleotide sequence ID" value="NZ_VOOR01000009.1"/>
</dbReference>
<keyword evidence="6" id="KW-1185">Reference proteome</keyword>
<dbReference type="Gene3D" id="1.25.10.10">
    <property type="entry name" value="Leucine-rich Repeat Variant"/>
    <property type="match status" value="2"/>
</dbReference>
<sequence>MNRLPTYLLFFLGALVLAQGCIPPSDEVKTEISLDARSPVFQRVVDFQDRKEADSLYVFFRDEDPSWRYLAARAFASIRDGSGIDSLQLLLRDPVVRVRAAAAYAIGQTGDERGARPLLQAFERTDTAGVFAFSNAAILEAVGKCGGEEELKALATISTYQATDTLLLLGQARGVYQFALRGKVVPEGTARMLQLACSKVYPTEVRLQAAHYLQRAPGIDLTGAGGQLSGAIAQEPEADVRMALATALGKTLSEEALPALLKLRGSDPDYRVRCNVLAAYANYPYDSVQLDVQRALSSAQEQEAVRAAGYFLENGIARDASSYWQWAKDSLPAMVQLGLYRAANRHLPAYAVNTRDAINAELRQWLQGTASVYEKAAALRALAEFGWNFRYIYQQGAQSSSPVVRTATMEALAAISGRADFRAFFGSGYRSVRRELLGMYLEVLQAGDPGMIAVAAVALRNENLNFDALISNLDIPQQALARLELPKEIETYNELAHTIAFLKGEGRPQPRKPVYNHPIDWAMLNGLNPAREVVLETNKGNISLEMLPEFAPGTVANFIGLARQGFYNEKTFHRVVPNFVVQGGCPRGDGYGSLDYSIRSELPELHYDAQGYVGMASAGNDTECTQFFITHSPTPHLDGEYTIFARVTAGMDIVHELQIGDRINKVALAK</sequence>
<dbReference type="SUPFAM" id="SSF50891">
    <property type="entry name" value="Cyclophilin-like"/>
    <property type="match status" value="1"/>
</dbReference>
<dbReference type="SUPFAM" id="SSF48371">
    <property type="entry name" value="ARM repeat"/>
    <property type="match status" value="1"/>
</dbReference>
<protein>
    <recommendedName>
        <fullName evidence="1">peptidylprolyl isomerase</fullName>
        <ecNumber evidence="1">5.2.1.8</ecNumber>
    </recommendedName>
</protein>
<dbReference type="InterPro" id="IPR004155">
    <property type="entry name" value="PBS_lyase_HEAT"/>
</dbReference>
<dbReference type="PRINTS" id="PR00153">
    <property type="entry name" value="CSAPPISMRASE"/>
</dbReference>
<dbReference type="InterPro" id="IPR011989">
    <property type="entry name" value="ARM-like"/>
</dbReference>
<dbReference type="PROSITE" id="PS51257">
    <property type="entry name" value="PROKAR_LIPOPROTEIN"/>
    <property type="match status" value="1"/>
</dbReference>
<dbReference type="SMART" id="SM00567">
    <property type="entry name" value="EZ_HEAT"/>
    <property type="match status" value="3"/>
</dbReference>
<dbReference type="Pfam" id="PF13646">
    <property type="entry name" value="HEAT_2"/>
    <property type="match status" value="1"/>
</dbReference>
<dbReference type="EMBL" id="VOOR01000009">
    <property type="protein sequence ID" value="TXB65567.1"/>
    <property type="molecule type" value="Genomic_DNA"/>
</dbReference>
<dbReference type="EC" id="5.2.1.8" evidence="1"/>
<evidence type="ECO:0000256" key="2">
    <source>
        <dbReference type="ARBA" id="ARBA00023110"/>
    </source>
</evidence>
<name>A0A5C6RTZ0_9BACT</name>
<dbReference type="PANTHER" id="PTHR45625:SF4">
    <property type="entry name" value="PEPTIDYLPROLYL ISOMERASE DOMAIN AND WD REPEAT-CONTAINING PROTEIN 1"/>
    <property type="match status" value="1"/>
</dbReference>
<dbReference type="PANTHER" id="PTHR45625">
    <property type="entry name" value="PEPTIDYL-PROLYL CIS-TRANS ISOMERASE-RELATED"/>
    <property type="match status" value="1"/>
</dbReference>
<organism evidence="5 6">
    <name type="scientific">Phaeodactylibacter luteus</name>
    <dbReference type="NCBI Taxonomy" id="1564516"/>
    <lineage>
        <taxon>Bacteria</taxon>
        <taxon>Pseudomonadati</taxon>
        <taxon>Bacteroidota</taxon>
        <taxon>Saprospiria</taxon>
        <taxon>Saprospirales</taxon>
        <taxon>Haliscomenobacteraceae</taxon>
        <taxon>Phaeodactylibacter</taxon>
    </lineage>
</organism>
<dbReference type="Pfam" id="PF00160">
    <property type="entry name" value="Pro_isomerase"/>
    <property type="match status" value="1"/>
</dbReference>
<reference evidence="5 6" key="1">
    <citation type="submission" date="2019-08" db="EMBL/GenBank/DDBJ databases">
        <title>Genome of Phaeodactylibacter luteus.</title>
        <authorList>
            <person name="Bowman J.P."/>
        </authorList>
    </citation>
    <scope>NUCLEOTIDE SEQUENCE [LARGE SCALE GENOMIC DNA]</scope>
    <source>
        <strain evidence="5 6">KCTC 42180</strain>
    </source>
</reference>
<dbReference type="PROSITE" id="PS50072">
    <property type="entry name" value="CSA_PPIASE_2"/>
    <property type="match status" value="1"/>
</dbReference>
<gene>
    <name evidence="5" type="ORF">FRY97_06190</name>
</gene>
<evidence type="ECO:0000313" key="5">
    <source>
        <dbReference type="EMBL" id="TXB65567.1"/>
    </source>
</evidence>
<keyword evidence="2" id="KW-0697">Rotamase</keyword>
<dbReference type="CDD" id="cd00317">
    <property type="entry name" value="cyclophilin"/>
    <property type="match status" value="1"/>
</dbReference>
<evidence type="ECO:0000256" key="1">
    <source>
        <dbReference type="ARBA" id="ARBA00013194"/>
    </source>
</evidence>
<evidence type="ECO:0000259" key="4">
    <source>
        <dbReference type="PROSITE" id="PS50072"/>
    </source>
</evidence>
<dbReference type="InterPro" id="IPR016024">
    <property type="entry name" value="ARM-type_fold"/>
</dbReference>
<dbReference type="Gene3D" id="2.40.100.10">
    <property type="entry name" value="Cyclophilin-like"/>
    <property type="match status" value="1"/>
</dbReference>
<dbReference type="Proteomes" id="UP000321580">
    <property type="component" value="Unassembled WGS sequence"/>
</dbReference>
<keyword evidence="3" id="KW-0413">Isomerase</keyword>
<feature type="domain" description="PPIase cyclophilin-type" evidence="4">
    <location>
        <begin position="536"/>
        <end position="658"/>
    </location>
</feature>
<dbReference type="InterPro" id="IPR002130">
    <property type="entry name" value="Cyclophilin-type_PPIase_dom"/>
</dbReference>
<evidence type="ECO:0000256" key="3">
    <source>
        <dbReference type="ARBA" id="ARBA00023235"/>
    </source>
</evidence>
<comment type="caution">
    <text evidence="5">The sequence shown here is derived from an EMBL/GenBank/DDBJ whole genome shotgun (WGS) entry which is preliminary data.</text>
</comment>
<evidence type="ECO:0000313" key="6">
    <source>
        <dbReference type="Proteomes" id="UP000321580"/>
    </source>
</evidence>
<proteinExistence type="predicted"/>
<accession>A0A5C6RTZ0</accession>
<dbReference type="InterPro" id="IPR044666">
    <property type="entry name" value="Cyclophilin_A-like"/>
</dbReference>
<dbReference type="AlphaFoldDB" id="A0A5C6RTZ0"/>
<dbReference type="OrthoDB" id="9807797at2"/>
<dbReference type="InterPro" id="IPR029000">
    <property type="entry name" value="Cyclophilin-like_dom_sf"/>
</dbReference>